<gene>
    <name evidence="1" type="ORF">GCM10023321_79300</name>
</gene>
<accession>A0ABP9RD44</accession>
<sequence length="55" mass="5963">MAKERVADVNRTHARIRVTQAEKDAAELLAELAEKNGQAVDPVVQAIAKAKPRIA</sequence>
<evidence type="ECO:0000313" key="1">
    <source>
        <dbReference type="EMBL" id="GAA5174748.1"/>
    </source>
</evidence>
<comment type="caution">
    <text evidence="1">The sequence shown here is derived from an EMBL/GenBank/DDBJ whole genome shotgun (WGS) entry which is preliminary data.</text>
</comment>
<name>A0ABP9RD44_9PSEU</name>
<dbReference type="Proteomes" id="UP001428817">
    <property type="component" value="Unassembled WGS sequence"/>
</dbReference>
<reference evidence="2" key="1">
    <citation type="journal article" date="2019" name="Int. J. Syst. Evol. Microbiol.">
        <title>The Global Catalogue of Microorganisms (GCM) 10K type strain sequencing project: providing services to taxonomists for standard genome sequencing and annotation.</title>
        <authorList>
            <consortium name="The Broad Institute Genomics Platform"/>
            <consortium name="The Broad Institute Genome Sequencing Center for Infectious Disease"/>
            <person name="Wu L."/>
            <person name="Ma J."/>
        </authorList>
    </citation>
    <scope>NUCLEOTIDE SEQUENCE [LARGE SCALE GENOMIC DNA]</scope>
    <source>
        <strain evidence="2">JCM 18303</strain>
    </source>
</reference>
<dbReference type="EMBL" id="BAABJP010000062">
    <property type="protein sequence ID" value="GAA5174748.1"/>
    <property type="molecule type" value="Genomic_DNA"/>
</dbReference>
<evidence type="ECO:0000313" key="2">
    <source>
        <dbReference type="Proteomes" id="UP001428817"/>
    </source>
</evidence>
<keyword evidence="2" id="KW-1185">Reference proteome</keyword>
<proteinExistence type="predicted"/>
<protein>
    <submittedName>
        <fullName evidence="1">Uncharacterized protein</fullName>
    </submittedName>
</protein>
<organism evidence="1 2">
    <name type="scientific">Pseudonocardia eucalypti</name>
    <dbReference type="NCBI Taxonomy" id="648755"/>
    <lineage>
        <taxon>Bacteria</taxon>
        <taxon>Bacillati</taxon>
        <taxon>Actinomycetota</taxon>
        <taxon>Actinomycetes</taxon>
        <taxon>Pseudonocardiales</taxon>
        <taxon>Pseudonocardiaceae</taxon>
        <taxon>Pseudonocardia</taxon>
    </lineage>
</organism>
<dbReference type="RefSeq" id="WP_185062172.1">
    <property type="nucleotide sequence ID" value="NZ_BAABJP010000062.1"/>
</dbReference>